<proteinExistence type="inferred from homology"/>
<evidence type="ECO:0000256" key="5">
    <source>
        <dbReference type="ARBA" id="ARBA00022723"/>
    </source>
</evidence>
<dbReference type="EMBL" id="UYYG01001166">
    <property type="protein sequence ID" value="VDN58193.1"/>
    <property type="molecule type" value="Genomic_DNA"/>
</dbReference>
<dbReference type="Proteomes" id="UP000274756">
    <property type="component" value="Unassembled WGS sequence"/>
</dbReference>
<dbReference type="WBParaSite" id="DME_0000428301-mRNA-1">
    <property type="protein sequence ID" value="DME_0000428301-mRNA-1"/>
    <property type="gene ID" value="DME_0000428301"/>
</dbReference>
<dbReference type="InterPro" id="IPR009027">
    <property type="entry name" value="Ribosomal_bL9/RNase_H1_N"/>
</dbReference>
<feature type="domain" description="Ribonuclease H1 N-terminal" evidence="10">
    <location>
        <begin position="169"/>
        <end position="211"/>
    </location>
</feature>
<dbReference type="InterPro" id="IPR050092">
    <property type="entry name" value="RNase_H"/>
</dbReference>
<dbReference type="STRING" id="318479.A0A0N4UAT5"/>
<name>A0A0N4UAT5_DRAME</name>
<evidence type="ECO:0000256" key="4">
    <source>
        <dbReference type="ARBA" id="ARBA00022722"/>
    </source>
</evidence>
<dbReference type="SUPFAM" id="SSF55658">
    <property type="entry name" value="L9 N-domain-like"/>
    <property type="match status" value="3"/>
</dbReference>
<dbReference type="Pfam" id="PF01693">
    <property type="entry name" value="Cauli_VI"/>
    <property type="match status" value="3"/>
</dbReference>
<accession>A0A0N4UAT5</accession>
<evidence type="ECO:0000256" key="1">
    <source>
        <dbReference type="ARBA" id="ARBA00001946"/>
    </source>
</evidence>
<gene>
    <name evidence="11" type="ORF">DME_LOCUS8166</name>
</gene>
<evidence type="ECO:0000313" key="13">
    <source>
        <dbReference type="Proteomes" id="UP000274756"/>
    </source>
</evidence>
<feature type="compositionally biased region" description="Basic and acidic residues" evidence="9">
    <location>
        <begin position="239"/>
        <end position="248"/>
    </location>
</feature>
<evidence type="ECO:0000259" key="10">
    <source>
        <dbReference type="Pfam" id="PF01693"/>
    </source>
</evidence>
<keyword evidence="4" id="KW-0540">Nuclease</keyword>
<dbReference type="InterPro" id="IPR037056">
    <property type="entry name" value="RNase_H1_N_sf"/>
</dbReference>
<feature type="domain" description="Ribonuclease H1 N-terminal" evidence="10">
    <location>
        <begin position="8"/>
        <end position="51"/>
    </location>
</feature>
<dbReference type="OrthoDB" id="2329734at2759"/>
<keyword evidence="13" id="KW-1185">Reference proteome</keyword>
<dbReference type="GO" id="GO:0043137">
    <property type="term" value="P:DNA replication, removal of RNA primer"/>
    <property type="evidence" value="ECO:0007669"/>
    <property type="project" value="TreeGrafter"/>
</dbReference>
<evidence type="ECO:0000256" key="3">
    <source>
        <dbReference type="ARBA" id="ARBA00012180"/>
    </source>
</evidence>
<dbReference type="AlphaFoldDB" id="A0A0N4UAT5"/>
<evidence type="ECO:0000256" key="9">
    <source>
        <dbReference type="SAM" id="MobiDB-lite"/>
    </source>
</evidence>
<dbReference type="GO" id="GO:0004523">
    <property type="term" value="F:RNA-DNA hybrid ribonuclease activity"/>
    <property type="evidence" value="ECO:0007669"/>
    <property type="project" value="UniProtKB-EC"/>
</dbReference>
<feature type="domain" description="Ribonuclease H1 N-terminal" evidence="10">
    <location>
        <begin position="70"/>
        <end position="113"/>
    </location>
</feature>
<reference evidence="11 13" key="2">
    <citation type="submission" date="2018-11" db="EMBL/GenBank/DDBJ databases">
        <authorList>
            <consortium name="Pathogen Informatics"/>
        </authorList>
    </citation>
    <scope>NUCLEOTIDE SEQUENCE [LARGE SCALE GENOMIC DNA]</scope>
</reference>
<evidence type="ECO:0000256" key="8">
    <source>
        <dbReference type="ARBA" id="ARBA00022842"/>
    </source>
</evidence>
<dbReference type="EC" id="3.1.26.4" evidence="3"/>
<evidence type="ECO:0000256" key="7">
    <source>
        <dbReference type="ARBA" id="ARBA00022801"/>
    </source>
</evidence>
<evidence type="ECO:0000256" key="6">
    <source>
        <dbReference type="ARBA" id="ARBA00022759"/>
    </source>
</evidence>
<dbReference type="FunFam" id="3.40.970.10:FF:000001">
    <property type="entry name" value="Ribonuclease H1"/>
    <property type="match status" value="3"/>
</dbReference>
<evidence type="ECO:0000313" key="11">
    <source>
        <dbReference type="EMBL" id="VDN58193.1"/>
    </source>
</evidence>
<dbReference type="GO" id="GO:0046872">
    <property type="term" value="F:metal ion binding"/>
    <property type="evidence" value="ECO:0007669"/>
    <property type="project" value="UniProtKB-KW"/>
</dbReference>
<keyword evidence="7" id="KW-0378">Hydrolase</keyword>
<dbReference type="InterPro" id="IPR011320">
    <property type="entry name" value="RNase_H1_N"/>
</dbReference>
<comment type="cofactor">
    <cofactor evidence="1">
        <name>Mg(2+)</name>
        <dbReference type="ChEBI" id="CHEBI:18420"/>
    </cofactor>
</comment>
<feature type="region of interest" description="Disordered" evidence="9">
    <location>
        <begin position="219"/>
        <end position="248"/>
    </location>
</feature>
<evidence type="ECO:0000256" key="2">
    <source>
        <dbReference type="ARBA" id="ARBA00005300"/>
    </source>
</evidence>
<dbReference type="Gene3D" id="3.40.970.10">
    <property type="entry name" value="Ribonuclease H1, N-terminal domain"/>
    <property type="match status" value="3"/>
</dbReference>
<dbReference type="PANTHER" id="PTHR10642">
    <property type="entry name" value="RIBONUCLEASE H1"/>
    <property type="match status" value="1"/>
</dbReference>
<evidence type="ECO:0000313" key="12">
    <source>
        <dbReference type="Proteomes" id="UP000038040"/>
    </source>
</evidence>
<evidence type="ECO:0000313" key="14">
    <source>
        <dbReference type="WBParaSite" id="DME_0000428301-mRNA-1"/>
    </source>
</evidence>
<comment type="similarity">
    <text evidence="2">Belongs to the RNase H family.</text>
</comment>
<protein>
    <recommendedName>
        <fullName evidence="3">ribonuclease H</fullName>
        <ecNumber evidence="3">3.1.26.4</ecNumber>
    </recommendedName>
</protein>
<dbReference type="Proteomes" id="UP000038040">
    <property type="component" value="Unplaced"/>
</dbReference>
<keyword evidence="6" id="KW-0255">Endonuclease</keyword>
<sequence>MSDAKSDKFYGVAHGRKPGVYENWSDVQEQIQGFPQPVYKKFHSKNEAETYVKERQPEQTLMDVDESADKFYAVARGKVNGIFTSYEEVKKHIANYPQPMYKKFNNIADAKSYFKKYTKGEDDSGNFSKFFFNISHYFCFEAKSGQKATKAKNEGKKIDDKEKECNSVFYAVARGHKKGVFSTWAECQEQTKDFKGAKFKKFDNEEDAKMFAEGKTLKQIEDRKRKHEKANGDEACEAETAKQQKLKE</sequence>
<keyword evidence="8" id="KW-0460">Magnesium</keyword>
<keyword evidence="5" id="KW-0479">Metal-binding</keyword>
<dbReference type="PANTHER" id="PTHR10642:SF31">
    <property type="entry name" value="RIBONUCLEASE H1"/>
    <property type="match status" value="1"/>
</dbReference>
<organism evidence="12 14">
    <name type="scientific">Dracunculus medinensis</name>
    <name type="common">Guinea worm</name>
    <dbReference type="NCBI Taxonomy" id="318479"/>
    <lineage>
        <taxon>Eukaryota</taxon>
        <taxon>Metazoa</taxon>
        <taxon>Ecdysozoa</taxon>
        <taxon>Nematoda</taxon>
        <taxon>Chromadorea</taxon>
        <taxon>Rhabditida</taxon>
        <taxon>Spirurina</taxon>
        <taxon>Dracunculoidea</taxon>
        <taxon>Dracunculidae</taxon>
        <taxon>Dracunculus</taxon>
    </lineage>
</organism>
<reference evidence="14" key="1">
    <citation type="submission" date="2017-02" db="UniProtKB">
        <authorList>
            <consortium name="WormBaseParasite"/>
        </authorList>
    </citation>
    <scope>IDENTIFICATION</scope>
</reference>